<keyword evidence="7 9" id="KW-0472">Membrane</keyword>
<evidence type="ECO:0000313" key="10">
    <source>
        <dbReference type="EMBL" id="KAL2042773.1"/>
    </source>
</evidence>
<feature type="transmembrane region" description="Helical" evidence="9">
    <location>
        <begin position="385"/>
        <end position="408"/>
    </location>
</feature>
<feature type="transmembrane region" description="Helical" evidence="9">
    <location>
        <begin position="186"/>
        <end position="204"/>
    </location>
</feature>
<protein>
    <recommendedName>
        <fullName evidence="12">Peptidase A22B, signal peptide peptidase</fullName>
    </recommendedName>
</protein>
<evidence type="ECO:0000313" key="11">
    <source>
        <dbReference type="Proteomes" id="UP001590950"/>
    </source>
</evidence>
<feature type="compositionally biased region" description="Basic and acidic residues" evidence="8">
    <location>
        <begin position="505"/>
        <end position="517"/>
    </location>
</feature>
<comment type="subcellular location">
    <subcellularLocation>
        <location evidence="1">Endoplasmic reticulum membrane</location>
        <topology evidence="1">Multi-pass membrane protein</topology>
    </subcellularLocation>
</comment>
<evidence type="ECO:0000256" key="4">
    <source>
        <dbReference type="ARBA" id="ARBA00022801"/>
    </source>
</evidence>
<comment type="caution">
    <text evidence="10">The sequence shown here is derived from an EMBL/GenBank/DDBJ whole genome shotgun (WGS) entry which is preliminary data.</text>
</comment>
<evidence type="ECO:0008006" key="12">
    <source>
        <dbReference type="Google" id="ProtNLM"/>
    </source>
</evidence>
<keyword evidence="3 9" id="KW-0812">Transmembrane</keyword>
<keyword evidence="4" id="KW-0378">Hydrolase</keyword>
<dbReference type="PANTHER" id="PTHR12174">
    <property type="entry name" value="SIGNAL PEPTIDE PEPTIDASE"/>
    <property type="match status" value="1"/>
</dbReference>
<evidence type="ECO:0000256" key="1">
    <source>
        <dbReference type="ARBA" id="ARBA00004477"/>
    </source>
</evidence>
<evidence type="ECO:0000256" key="8">
    <source>
        <dbReference type="SAM" id="MobiDB-lite"/>
    </source>
</evidence>
<feature type="transmembrane region" description="Helical" evidence="9">
    <location>
        <begin position="114"/>
        <end position="132"/>
    </location>
</feature>
<dbReference type="SMART" id="SM00730">
    <property type="entry name" value="PSN"/>
    <property type="match status" value="1"/>
</dbReference>
<proteinExistence type="inferred from homology"/>
<dbReference type="Pfam" id="PF04258">
    <property type="entry name" value="Peptidase_A22B"/>
    <property type="match status" value="1"/>
</dbReference>
<feature type="region of interest" description="Disordered" evidence="8">
    <location>
        <begin position="476"/>
        <end position="517"/>
    </location>
</feature>
<evidence type="ECO:0000256" key="9">
    <source>
        <dbReference type="SAM" id="Phobius"/>
    </source>
</evidence>
<evidence type="ECO:0000256" key="6">
    <source>
        <dbReference type="ARBA" id="ARBA00022989"/>
    </source>
</evidence>
<dbReference type="InterPro" id="IPR007369">
    <property type="entry name" value="Peptidase_A22B_SPP"/>
</dbReference>
<feature type="transmembrane region" description="Helical" evidence="9">
    <location>
        <begin position="296"/>
        <end position="315"/>
    </location>
</feature>
<keyword evidence="5" id="KW-0256">Endoplasmic reticulum</keyword>
<dbReference type="EMBL" id="JBEFKJ010000013">
    <property type="protein sequence ID" value="KAL2042773.1"/>
    <property type="molecule type" value="Genomic_DNA"/>
</dbReference>
<dbReference type="InterPro" id="IPR006639">
    <property type="entry name" value="Preselin/SPP"/>
</dbReference>
<evidence type="ECO:0000256" key="5">
    <source>
        <dbReference type="ARBA" id="ARBA00022824"/>
    </source>
</evidence>
<accession>A0ABR4AH96</accession>
<evidence type="ECO:0000256" key="7">
    <source>
        <dbReference type="ARBA" id="ARBA00023136"/>
    </source>
</evidence>
<reference evidence="10 11" key="1">
    <citation type="submission" date="2024-09" db="EMBL/GenBank/DDBJ databases">
        <title>Rethinking Asexuality: The Enigmatic Case of Functional Sexual Genes in Lepraria (Stereocaulaceae).</title>
        <authorList>
            <person name="Doellman M."/>
            <person name="Sun Y."/>
            <person name="Barcenas-Pena A."/>
            <person name="Lumbsch H.T."/>
            <person name="Grewe F."/>
        </authorList>
    </citation>
    <scope>NUCLEOTIDE SEQUENCE [LARGE SCALE GENOMIC DNA]</scope>
    <source>
        <strain evidence="10 11">Mercado 3170</strain>
    </source>
</reference>
<dbReference type="PANTHER" id="PTHR12174:SF23">
    <property type="entry name" value="MINOR HISTOCOMPATIBILITY ANTIGEN H13"/>
    <property type="match status" value="1"/>
</dbReference>
<feature type="region of interest" description="Disordered" evidence="8">
    <location>
        <begin position="50"/>
        <end position="76"/>
    </location>
</feature>
<feature type="transmembrane region" description="Helical" evidence="9">
    <location>
        <begin position="414"/>
        <end position="432"/>
    </location>
</feature>
<evidence type="ECO:0000256" key="3">
    <source>
        <dbReference type="ARBA" id="ARBA00022692"/>
    </source>
</evidence>
<comment type="similarity">
    <text evidence="2">Belongs to the peptidase A22B family.</text>
</comment>
<organism evidence="10 11">
    <name type="scientific">Stereocaulon virgatum</name>
    <dbReference type="NCBI Taxonomy" id="373712"/>
    <lineage>
        <taxon>Eukaryota</taxon>
        <taxon>Fungi</taxon>
        <taxon>Dikarya</taxon>
        <taxon>Ascomycota</taxon>
        <taxon>Pezizomycotina</taxon>
        <taxon>Lecanoromycetes</taxon>
        <taxon>OSLEUM clade</taxon>
        <taxon>Lecanoromycetidae</taxon>
        <taxon>Lecanorales</taxon>
        <taxon>Lecanorineae</taxon>
        <taxon>Stereocaulaceae</taxon>
        <taxon>Stereocaulon</taxon>
    </lineage>
</organism>
<feature type="transmembrane region" description="Helical" evidence="9">
    <location>
        <begin position="84"/>
        <end position="102"/>
    </location>
</feature>
<gene>
    <name evidence="10" type="ORF">N7G274_004532</name>
</gene>
<keyword evidence="6 9" id="KW-1133">Transmembrane helix</keyword>
<keyword evidence="11" id="KW-1185">Reference proteome</keyword>
<dbReference type="Proteomes" id="UP001590950">
    <property type="component" value="Unassembled WGS sequence"/>
</dbReference>
<feature type="compositionally biased region" description="Polar residues" evidence="8">
    <location>
        <begin position="488"/>
        <end position="504"/>
    </location>
</feature>
<feature type="region of interest" description="Disordered" evidence="8">
    <location>
        <begin position="539"/>
        <end position="596"/>
    </location>
</feature>
<evidence type="ECO:0000256" key="2">
    <source>
        <dbReference type="ARBA" id="ARBA00006859"/>
    </source>
</evidence>
<feature type="transmembrane region" description="Helical" evidence="9">
    <location>
        <begin position="238"/>
        <end position="262"/>
    </location>
</feature>
<sequence>MDMDHCAGILQAVGYHAAILQPLLPMYLHLILSATFPIYTGGHASLTRPSSAAKLKKKKKRRGGDQDDDEGNEHKMEGFSPMDAVVLPILGGLTLAGLYFLIKWLEDPAILNKILNWYFSIFGTLSLARLLTDSMGTVTSFILPDLPMTALPSRIESLLRYLREVPSRKLHVRFYVHDVVSANFRIGPQGATGLVIAMFAQLYFNLVDKPWWLTNLLGFSFAYSALQYMSPTTSWTGTLILGALFVYDIYFVFFTPLMVTVATQLDIPAKLLFPRPRRPGEDSTKQAMSMLGLGDVILPGMMIGFALRFDLYLFYLRKQKRRTTQDPSMSDEGHDNKSAKKLETPSEIVRAKWHPATGGWGERFWTTVTYNGVPDTFQGCIFPKIYFYASLTGYIVGMLCTLGVMQVYGHAQPALLYLVPGTLGALWGTALYNGDIKAMWEYTEAEEVEEEKSDGKDEEKAFEWYEWTKSWFIRGSVPKTPQPKVDDQTSNGRPTGQRNLTNVKTKQEESHKTKRSFARDRKSELIFFSVELPRRILKEASEEDENDETVAHRTLSEAANSETEGNDTPEEHVARRTRARTKHMESRSSTDLGETW</sequence>
<name>A0ABR4AH96_9LECA</name>